<sequence length="54" mass="6125">MLHPSKGRKGCAMISWECQLPRTFIRSLSPHPRDSSSRSQSCIRLLSPPATRIF</sequence>
<organism evidence="1">
    <name type="scientific">Petromyces alliaceus</name>
    <name type="common">Aspergillus alliaceus</name>
    <dbReference type="NCBI Taxonomy" id="209559"/>
    <lineage>
        <taxon>Eukaryota</taxon>
        <taxon>Fungi</taxon>
        <taxon>Dikarya</taxon>
        <taxon>Ascomycota</taxon>
        <taxon>Pezizomycotina</taxon>
        <taxon>Eurotiomycetes</taxon>
        <taxon>Eurotiomycetidae</taxon>
        <taxon>Eurotiales</taxon>
        <taxon>Aspergillaceae</taxon>
        <taxon>Aspergillus</taxon>
        <taxon>Aspergillus subgen. Circumdati</taxon>
    </lineage>
</organism>
<accession>A0A5N7CJN2</accession>
<dbReference type="AlphaFoldDB" id="A0A5N7CJN2"/>
<name>A0A5N7CJN2_PETAA</name>
<reference evidence="1" key="1">
    <citation type="submission" date="2019-04" db="EMBL/GenBank/DDBJ databases">
        <title>Friends and foes A comparative genomics studyof 23 Aspergillus species from section Flavi.</title>
        <authorList>
            <consortium name="DOE Joint Genome Institute"/>
            <person name="Kjaerbolling I."/>
            <person name="Vesth T."/>
            <person name="Frisvad J.C."/>
            <person name="Nybo J.L."/>
            <person name="Theobald S."/>
            <person name="Kildgaard S."/>
            <person name="Isbrandt T."/>
            <person name="Kuo A."/>
            <person name="Sato A."/>
            <person name="Lyhne E.K."/>
            <person name="Kogle M.E."/>
            <person name="Wiebenga A."/>
            <person name="Kun R.S."/>
            <person name="Lubbers R.J."/>
            <person name="Makela M.R."/>
            <person name="Barry K."/>
            <person name="Chovatia M."/>
            <person name="Clum A."/>
            <person name="Daum C."/>
            <person name="Haridas S."/>
            <person name="He G."/>
            <person name="LaButti K."/>
            <person name="Lipzen A."/>
            <person name="Mondo S."/>
            <person name="Riley R."/>
            <person name="Salamov A."/>
            <person name="Simmons B.A."/>
            <person name="Magnuson J.K."/>
            <person name="Henrissat B."/>
            <person name="Mortensen U.H."/>
            <person name="Larsen T.O."/>
            <person name="Devries R.P."/>
            <person name="Grigoriev I.V."/>
            <person name="Machida M."/>
            <person name="Baker S.E."/>
            <person name="Andersen M.R."/>
        </authorList>
    </citation>
    <scope>NUCLEOTIDE SEQUENCE [LARGE SCALE GENOMIC DNA]</scope>
    <source>
        <strain evidence="1">IBT 14317</strain>
    </source>
</reference>
<evidence type="ECO:0000313" key="1">
    <source>
        <dbReference type="EMBL" id="KAE8394079.1"/>
    </source>
</evidence>
<dbReference type="Proteomes" id="UP000326877">
    <property type="component" value="Unassembled WGS sequence"/>
</dbReference>
<gene>
    <name evidence="1" type="ORF">BDV23DRAFT_147869</name>
</gene>
<protein>
    <submittedName>
        <fullName evidence="1">Uncharacterized protein</fullName>
    </submittedName>
</protein>
<proteinExistence type="predicted"/>
<dbReference type="EMBL" id="ML735225">
    <property type="protein sequence ID" value="KAE8394079.1"/>
    <property type="molecule type" value="Genomic_DNA"/>
</dbReference>